<evidence type="ECO:0000313" key="1">
    <source>
        <dbReference type="EMBL" id="XCM37881.1"/>
    </source>
</evidence>
<dbReference type="AlphaFoldDB" id="A0AAU8JGE2"/>
<dbReference type="Pfam" id="PF11848">
    <property type="entry name" value="DUF3368"/>
    <property type="match status" value="1"/>
</dbReference>
<protein>
    <submittedName>
        <fullName evidence="1">DUF3368 domain-containing protein</fullName>
    </submittedName>
</protein>
<accession>A0AAU8JGE2</accession>
<organism evidence="1">
    <name type="scientific">Planktothricoides raciborskii GIHE-MW2</name>
    <dbReference type="NCBI Taxonomy" id="2792601"/>
    <lineage>
        <taxon>Bacteria</taxon>
        <taxon>Bacillati</taxon>
        <taxon>Cyanobacteriota</taxon>
        <taxon>Cyanophyceae</taxon>
        <taxon>Oscillatoriophycideae</taxon>
        <taxon>Oscillatoriales</taxon>
        <taxon>Oscillatoriaceae</taxon>
        <taxon>Planktothricoides</taxon>
    </lineage>
</organism>
<proteinExistence type="predicted"/>
<dbReference type="RefSeq" id="WP_054469565.1">
    <property type="nucleotide sequence ID" value="NZ_CP159837.1"/>
</dbReference>
<gene>
    <name evidence="1" type="ORF">ABWT76_000687</name>
</gene>
<name>A0AAU8JGE2_9CYAN</name>
<dbReference type="InterPro" id="IPR021799">
    <property type="entry name" value="PIN-like_prokaryotic"/>
</dbReference>
<reference evidence="1" key="1">
    <citation type="submission" date="2024-07" db="EMBL/GenBank/DDBJ databases">
        <authorList>
            <person name="Kim Y.J."/>
            <person name="Jeong J.Y."/>
        </authorList>
    </citation>
    <scope>NUCLEOTIDE SEQUENCE</scope>
    <source>
        <strain evidence="1">GIHE-MW2</strain>
    </source>
</reference>
<dbReference type="PANTHER" id="PTHR39550">
    <property type="entry name" value="SLL0658 PROTEIN"/>
    <property type="match status" value="1"/>
</dbReference>
<dbReference type="EMBL" id="CP159837">
    <property type="protein sequence ID" value="XCM37881.1"/>
    <property type="molecule type" value="Genomic_DNA"/>
</dbReference>
<dbReference type="PANTHER" id="PTHR39550:SF1">
    <property type="entry name" value="SLL0658 PROTEIN"/>
    <property type="match status" value="1"/>
</dbReference>
<sequence length="164" mass="18029">MIIVSDTSPISNLAAIGQLHLLQQLYGTVMIPVAVYQEILNSGATDPATLAVKNLDWIQVKSVSNLSWLKTFQSNLDPGEAEAIVLAMELNADRLIVDERRGRQKAIQSGIKVIGLLGILLASKKQGLIAEVKPLLDALIVHGFWIRNELYAELLKLSEECDRD</sequence>